<dbReference type="PROSITE" id="PS50110">
    <property type="entry name" value="RESPONSE_REGULATORY"/>
    <property type="match status" value="1"/>
</dbReference>
<dbReference type="InterPro" id="IPR003594">
    <property type="entry name" value="HATPase_dom"/>
</dbReference>
<dbReference type="InterPro" id="IPR003018">
    <property type="entry name" value="GAF"/>
</dbReference>
<dbReference type="Gene3D" id="3.30.450.40">
    <property type="match status" value="1"/>
</dbReference>
<evidence type="ECO:0000259" key="17">
    <source>
        <dbReference type="PROSITE" id="PS50110"/>
    </source>
</evidence>
<dbReference type="SUPFAM" id="SSF55874">
    <property type="entry name" value="ATPase domain of HSP90 chaperone/DNA topoisomerase II/histidine kinase"/>
    <property type="match status" value="1"/>
</dbReference>
<dbReference type="PANTHER" id="PTHR43047:SF63">
    <property type="entry name" value="HISTIDINE KINASE"/>
    <property type="match status" value="1"/>
</dbReference>
<evidence type="ECO:0000256" key="11">
    <source>
        <dbReference type="ARBA" id="ARBA00023136"/>
    </source>
</evidence>
<dbReference type="InterPro" id="IPR004358">
    <property type="entry name" value="Sig_transdc_His_kin-like_C"/>
</dbReference>
<keyword evidence="10" id="KW-0902">Two-component regulatory system</keyword>
<keyword evidence="6" id="KW-0808">Transferase</keyword>
<proteinExistence type="inferred from homology"/>
<keyword evidence="11" id="KW-0472">Membrane</keyword>
<dbReference type="SUPFAM" id="SSF47384">
    <property type="entry name" value="Homodimeric domain of signal transducing histidine kinase"/>
    <property type="match status" value="1"/>
</dbReference>
<evidence type="ECO:0000259" key="16">
    <source>
        <dbReference type="PROSITE" id="PS50109"/>
    </source>
</evidence>
<feature type="modified residue" description="4-aspartylphosphate" evidence="14">
    <location>
        <position position="692"/>
    </location>
</feature>
<feature type="domain" description="Response regulatory" evidence="17">
    <location>
        <begin position="643"/>
        <end position="759"/>
    </location>
</feature>
<evidence type="ECO:0000256" key="5">
    <source>
        <dbReference type="ARBA" id="ARBA00022553"/>
    </source>
</evidence>
<evidence type="ECO:0000256" key="2">
    <source>
        <dbReference type="ARBA" id="ARBA00004370"/>
    </source>
</evidence>
<dbReference type="SMART" id="SM00065">
    <property type="entry name" value="GAF"/>
    <property type="match status" value="1"/>
</dbReference>
<dbReference type="CDD" id="cd16922">
    <property type="entry name" value="HATPase_EvgS-ArcB-TorS-like"/>
    <property type="match status" value="1"/>
</dbReference>
<dbReference type="FunFam" id="3.30.565.10:FF:000010">
    <property type="entry name" value="Sensor histidine kinase RcsC"/>
    <property type="match status" value="1"/>
</dbReference>
<dbReference type="Gene3D" id="1.10.287.130">
    <property type="match status" value="1"/>
</dbReference>
<dbReference type="Gene3D" id="3.30.565.10">
    <property type="entry name" value="Histidine kinase-like ATPase, C-terminal domain"/>
    <property type="match status" value="1"/>
</dbReference>
<dbReference type="SUPFAM" id="SSF55781">
    <property type="entry name" value="GAF domain-like"/>
    <property type="match status" value="1"/>
</dbReference>
<dbReference type="AlphaFoldDB" id="A0AAV3WME0"/>
<evidence type="ECO:0000256" key="3">
    <source>
        <dbReference type="ARBA" id="ARBA00006402"/>
    </source>
</evidence>
<dbReference type="PANTHER" id="PTHR43047">
    <property type="entry name" value="TWO-COMPONENT HISTIDINE PROTEIN KINASE"/>
    <property type="match status" value="1"/>
</dbReference>
<dbReference type="Gene3D" id="3.40.50.2300">
    <property type="match status" value="1"/>
</dbReference>
<keyword evidence="5 14" id="KW-0597">Phosphoprotein</keyword>
<dbReference type="GO" id="GO:0009927">
    <property type="term" value="F:histidine phosphotransfer kinase activity"/>
    <property type="evidence" value="ECO:0007669"/>
    <property type="project" value="TreeGrafter"/>
</dbReference>
<dbReference type="SMART" id="SM00388">
    <property type="entry name" value="HisKA"/>
    <property type="match status" value="1"/>
</dbReference>
<keyword evidence="19" id="KW-1185">Reference proteome</keyword>
<dbReference type="InterPro" id="IPR036097">
    <property type="entry name" value="HisK_dim/P_sf"/>
</dbReference>
<dbReference type="PRINTS" id="PR00344">
    <property type="entry name" value="BCTRLSENSOR"/>
</dbReference>
<gene>
    <name evidence="18" type="ORF">MiSe_74270</name>
</gene>
<evidence type="ECO:0000256" key="14">
    <source>
        <dbReference type="PROSITE-ProRule" id="PRU00169"/>
    </source>
</evidence>
<dbReference type="InterPro" id="IPR036890">
    <property type="entry name" value="HATPase_C_sf"/>
</dbReference>
<comment type="catalytic activity">
    <reaction evidence="1">
        <text>ATP + protein L-histidine = ADP + protein N-phospho-L-histidine.</text>
        <dbReference type="EC" id="2.7.13.3"/>
    </reaction>
</comment>
<sequence>MLSYQSSILRHTLPLANFNRLRLALGQMAQRVGEGALLLTEDVVQGMSVPATMLPERFTVLVSQRFSALLLGTACESQPLDCPNPQQKCYHVGLSFAPEAIAAFVSQLTSLLNNSHIAAETLKQANHILQPNDASLQSEFTLSLLEILASDTSFEPTLETDYPYVSVCQPVHDALRQQVEQEGVLNQVTTQIRQTLELPAILETALEQVRSFLQADRLVIYQFQHSEVKSQNHDESMIPCEGWGRVTYEARVSDAIVSALDTGEDKRCFVDVPNRREKYRQGFTLAVEDVESTYVFSECMLEFMGRIQVRAKLVVPIVVQDQLWGLLIAHQCFEPRQWQESEKTFLRHIAEHLAIAIHQAELYAQVQQQKQTLEQRVIERTSELQDALLAAQSANRAKSEFLATMSHELRTPLTCIIGLSSTLLRWSFGQLTQRQRDYLQTIHDNGEHLLGLINDILDLSQVEAGKTVLNITEFSLSQLATQTVQTLREKAIEHGVYLAINLRIPANKDRFRADPKRLKQILLNLLSNGIKFTPDGKVILRVWLEGNTAVFQVEDTGIGIPEHQRHLLFQKFQQLDTSYNREYEGVGLGLALTKQLIELHGGRIEVESTVGVGSIFTVWLPCQPITYIGKDAAAPAADILPGRVALIGDREESATLICDILTAADYQIVWLIEGSAAVKQIDILQPQIVIVDVQLSGMSGYEVMRLLRRSKVTRGSKILALIPQETSENLSNILAEGADDYLTKPVIPEQLLDAIAALMVADIPAACAIK</sequence>
<name>A0AAV3WME0_9CYAN</name>
<evidence type="ECO:0000256" key="9">
    <source>
        <dbReference type="ARBA" id="ARBA00022840"/>
    </source>
</evidence>
<keyword evidence="7" id="KW-0547">Nucleotide-binding</keyword>
<dbReference type="SMART" id="SM00448">
    <property type="entry name" value="REC"/>
    <property type="match status" value="1"/>
</dbReference>
<evidence type="ECO:0000313" key="19">
    <source>
        <dbReference type="Proteomes" id="UP001050975"/>
    </source>
</evidence>
<evidence type="ECO:0000256" key="13">
    <source>
        <dbReference type="ARBA" id="ARBA00074306"/>
    </source>
</evidence>
<accession>A0AAV3WME0</accession>
<keyword evidence="12" id="KW-0131">Cell cycle</keyword>
<dbReference type="Pfam" id="PF00512">
    <property type="entry name" value="HisKA"/>
    <property type="match status" value="1"/>
</dbReference>
<evidence type="ECO:0000256" key="4">
    <source>
        <dbReference type="ARBA" id="ARBA00012438"/>
    </source>
</evidence>
<dbReference type="Pfam" id="PF00072">
    <property type="entry name" value="Response_reg"/>
    <property type="match status" value="1"/>
</dbReference>
<dbReference type="EC" id="2.7.13.3" evidence="4"/>
<dbReference type="InterPro" id="IPR005467">
    <property type="entry name" value="His_kinase_dom"/>
</dbReference>
<dbReference type="PROSITE" id="PS50046">
    <property type="entry name" value="PHYTOCHROME_2"/>
    <property type="match status" value="1"/>
</dbReference>
<keyword evidence="9" id="KW-0067">ATP-binding</keyword>
<evidence type="ECO:0000256" key="7">
    <source>
        <dbReference type="ARBA" id="ARBA00022741"/>
    </source>
</evidence>
<organism evidence="18 19">
    <name type="scientific">Microseira wollei NIES-4236</name>
    <dbReference type="NCBI Taxonomy" id="2530354"/>
    <lineage>
        <taxon>Bacteria</taxon>
        <taxon>Bacillati</taxon>
        <taxon>Cyanobacteriota</taxon>
        <taxon>Cyanophyceae</taxon>
        <taxon>Oscillatoriophycideae</taxon>
        <taxon>Aerosakkonematales</taxon>
        <taxon>Aerosakkonemataceae</taxon>
        <taxon>Microseira</taxon>
    </lineage>
</organism>
<dbReference type="InterPro" id="IPR029016">
    <property type="entry name" value="GAF-like_dom_sf"/>
</dbReference>
<dbReference type="EMBL" id="BLAY01000172">
    <property type="protein sequence ID" value="GET42609.1"/>
    <property type="molecule type" value="Genomic_DNA"/>
</dbReference>
<evidence type="ECO:0000256" key="1">
    <source>
        <dbReference type="ARBA" id="ARBA00000085"/>
    </source>
</evidence>
<evidence type="ECO:0000256" key="10">
    <source>
        <dbReference type="ARBA" id="ARBA00023012"/>
    </source>
</evidence>
<dbReference type="Pfam" id="PF02518">
    <property type="entry name" value="HATPase_c"/>
    <property type="match status" value="1"/>
</dbReference>
<dbReference type="InterPro" id="IPR003661">
    <property type="entry name" value="HisK_dim/P_dom"/>
</dbReference>
<reference evidence="18" key="1">
    <citation type="submission" date="2019-10" db="EMBL/GenBank/DDBJ databases">
        <title>Draft genome sequece of Microseira wollei NIES-4236.</title>
        <authorList>
            <person name="Yamaguchi H."/>
            <person name="Suzuki S."/>
            <person name="Kawachi M."/>
        </authorList>
    </citation>
    <scope>NUCLEOTIDE SEQUENCE</scope>
    <source>
        <strain evidence="18">NIES-4236</strain>
    </source>
</reference>
<evidence type="ECO:0000256" key="6">
    <source>
        <dbReference type="ARBA" id="ARBA00022679"/>
    </source>
</evidence>
<dbReference type="SUPFAM" id="SSF52172">
    <property type="entry name" value="CheY-like"/>
    <property type="match status" value="1"/>
</dbReference>
<protein>
    <recommendedName>
        <fullName evidence="13">Circadian input-output histidine kinase CikA</fullName>
        <ecNumber evidence="4">2.7.13.3</ecNumber>
    </recommendedName>
</protein>
<evidence type="ECO:0000313" key="18">
    <source>
        <dbReference type="EMBL" id="GET42609.1"/>
    </source>
</evidence>
<dbReference type="Pfam" id="PF01590">
    <property type="entry name" value="GAF"/>
    <property type="match status" value="1"/>
</dbReference>
<dbReference type="FunFam" id="1.10.287.130:FF:000038">
    <property type="entry name" value="Sensory transduction histidine kinase"/>
    <property type="match status" value="1"/>
</dbReference>
<feature type="domain" description="Phytochrome chromophore attachment site" evidence="15">
    <location>
        <begin position="197"/>
        <end position="352"/>
    </location>
</feature>
<evidence type="ECO:0000256" key="8">
    <source>
        <dbReference type="ARBA" id="ARBA00022777"/>
    </source>
</evidence>
<dbReference type="GO" id="GO:0000155">
    <property type="term" value="F:phosphorelay sensor kinase activity"/>
    <property type="evidence" value="ECO:0007669"/>
    <property type="project" value="InterPro"/>
</dbReference>
<dbReference type="GO" id="GO:0005524">
    <property type="term" value="F:ATP binding"/>
    <property type="evidence" value="ECO:0007669"/>
    <property type="project" value="UniProtKB-KW"/>
</dbReference>
<dbReference type="CDD" id="cd00082">
    <property type="entry name" value="HisKA"/>
    <property type="match status" value="1"/>
</dbReference>
<dbReference type="Proteomes" id="UP001050975">
    <property type="component" value="Unassembled WGS sequence"/>
</dbReference>
<dbReference type="InterPro" id="IPR011006">
    <property type="entry name" value="CheY-like_superfamily"/>
</dbReference>
<evidence type="ECO:0000259" key="15">
    <source>
        <dbReference type="PROSITE" id="PS50046"/>
    </source>
</evidence>
<dbReference type="InterPro" id="IPR016132">
    <property type="entry name" value="Phyto_chromo_attachment"/>
</dbReference>
<comment type="caution">
    <text evidence="18">The sequence shown here is derived from an EMBL/GenBank/DDBJ whole genome shotgun (WGS) entry which is preliminary data.</text>
</comment>
<dbReference type="PROSITE" id="PS50109">
    <property type="entry name" value="HIS_KIN"/>
    <property type="match status" value="1"/>
</dbReference>
<dbReference type="GO" id="GO:0005886">
    <property type="term" value="C:plasma membrane"/>
    <property type="evidence" value="ECO:0007669"/>
    <property type="project" value="TreeGrafter"/>
</dbReference>
<evidence type="ECO:0000256" key="12">
    <source>
        <dbReference type="ARBA" id="ARBA00023306"/>
    </source>
</evidence>
<comment type="similarity">
    <text evidence="3">In the N-terminal section; belongs to the phytochrome family.</text>
</comment>
<dbReference type="SMART" id="SM00387">
    <property type="entry name" value="HATPase_c"/>
    <property type="match status" value="1"/>
</dbReference>
<comment type="subcellular location">
    <subcellularLocation>
        <location evidence="2">Membrane</location>
    </subcellularLocation>
</comment>
<dbReference type="InterPro" id="IPR001789">
    <property type="entry name" value="Sig_transdc_resp-reg_receiver"/>
</dbReference>
<feature type="domain" description="Histidine kinase" evidence="16">
    <location>
        <begin position="404"/>
        <end position="624"/>
    </location>
</feature>
<keyword evidence="8 18" id="KW-0418">Kinase</keyword>